<keyword evidence="2" id="KW-1185">Reference proteome</keyword>
<dbReference type="Proteomes" id="UP000448943">
    <property type="component" value="Unassembled WGS sequence"/>
</dbReference>
<protein>
    <submittedName>
        <fullName evidence="1">Uncharacterized protein</fullName>
    </submittedName>
</protein>
<gene>
    <name evidence="1" type="ORF">ERL59_12950</name>
</gene>
<sequence length="85" mass="10498">MNVRSHPVTRQHQGQTWYVHNTWIIGGYADKYKRENVVNDLMAELIFCDVSKEECLNRLEIDVNRRYRQDEWRVYIDKWFDQYVD</sequence>
<reference evidence="1 2" key="1">
    <citation type="submission" date="2019-01" db="EMBL/GenBank/DDBJ databases">
        <title>Chengkuizengella sp. nov., isolated from deep-sea sediment of East Pacific Ocean.</title>
        <authorList>
            <person name="Yang J."/>
            <person name="Lai Q."/>
            <person name="Shao Z."/>
        </authorList>
    </citation>
    <scope>NUCLEOTIDE SEQUENCE [LARGE SCALE GENOMIC DNA]</scope>
    <source>
        <strain evidence="1 2">YPA3-1-1</strain>
    </source>
</reference>
<organism evidence="1 2">
    <name type="scientific">Chengkuizengella marina</name>
    <dbReference type="NCBI Taxonomy" id="2507566"/>
    <lineage>
        <taxon>Bacteria</taxon>
        <taxon>Bacillati</taxon>
        <taxon>Bacillota</taxon>
        <taxon>Bacilli</taxon>
        <taxon>Bacillales</taxon>
        <taxon>Paenibacillaceae</taxon>
        <taxon>Chengkuizengella</taxon>
    </lineage>
</organism>
<dbReference type="EMBL" id="SIJB01000028">
    <property type="protein sequence ID" value="NBI29867.1"/>
    <property type="molecule type" value="Genomic_DNA"/>
</dbReference>
<evidence type="ECO:0000313" key="1">
    <source>
        <dbReference type="EMBL" id="NBI29867.1"/>
    </source>
</evidence>
<name>A0A6N9Q4X4_9BACL</name>
<dbReference type="AlphaFoldDB" id="A0A6N9Q4X4"/>
<proteinExistence type="predicted"/>
<evidence type="ECO:0000313" key="2">
    <source>
        <dbReference type="Proteomes" id="UP000448943"/>
    </source>
</evidence>
<dbReference type="RefSeq" id="WP_160646677.1">
    <property type="nucleotide sequence ID" value="NZ_SIJB01000028.1"/>
</dbReference>
<accession>A0A6N9Q4X4</accession>
<dbReference type="OrthoDB" id="9811997at2"/>
<comment type="caution">
    <text evidence="1">The sequence shown here is derived from an EMBL/GenBank/DDBJ whole genome shotgun (WGS) entry which is preliminary data.</text>
</comment>